<proteinExistence type="predicted"/>
<dbReference type="GO" id="GO:0010828">
    <property type="term" value="P:positive regulation of D-glucose transmembrane transport"/>
    <property type="evidence" value="ECO:0007669"/>
    <property type="project" value="TreeGrafter"/>
</dbReference>
<feature type="domain" description="C2CD5 C-terminal" evidence="1">
    <location>
        <begin position="46"/>
        <end position="138"/>
    </location>
</feature>
<dbReference type="PANTHER" id="PTHR37412">
    <property type="entry name" value="C2 DOMAIN-CONTAINING PROTEIN 5"/>
    <property type="match status" value="1"/>
</dbReference>
<dbReference type="GO" id="GO:0072659">
    <property type="term" value="P:protein localization to plasma membrane"/>
    <property type="evidence" value="ECO:0007669"/>
    <property type="project" value="TreeGrafter"/>
</dbReference>
<dbReference type="GO" id="GO:0005544">
    <property type="term" value="F:calcium-dependent phospholipid binding"/>
    <property type="evidence" value="ECO:0007669"/>
    <property type="project" value="InterPro"/>
</dbReference>
<reference evidence="2" key="1">
    <citation type="submission" date="2018-11" db="EMBL/GenBank/DDBJ databases">
        <title>Henneguya salminicola genome and transcriptome.</title>
        <authorList>
            <person name="Yahalomi D."/>
            <person name="Atkinson S.D."/>
            <person name="Neuhof M."/>
            <person name="Chang E.S."/>
            <person name="Philippe H."/>
            <person name="Cartwright P."/>
            <person name="Bartholomew J.L."/>
            <person name="Huchon D."/>
        </authorList>
    </citation>
    <scope>NUCLEOTIDE SEQUENCE</scope>
    <source>
        <strain evidence="2">Hz1</strain>
        <tissue evidence="2">Whole</tissue>
    </source>
</reference>
<organism evidence="2">
    <name type="scientific">Henneguya salminicola</name>
    <name type="common">Myxosporean</name>
    <dbReference type="NCBI Taxonomy" id="69463"/>
    <lineage>
        <taxon>Eukaryota</taxon>
        <taxon>Metazoa</taxon>
        <taxon>Cnidaria</taxon>
        <taxon>Myxozoa</taxon>
        <taxon>Myxosporea</taxon>
        <taxon>Bivalvulida</taxon>
        <taxon>Platysporina</taxon>
        <taxon>Myxobolidae</taxon>
        <taxon>Henneguya</taxon>
    </lineage>
</organism>
<sequence>MVNQTNSTKKNVKPRSSIKNELTKLTSIEQRRTEENRNINNNIILTNLDHIPLMKNRYVNLGYINYCLIKETTDTKEGGVENFLTTFIEEAICIFKNYAAGLGAEAIISFKIDELKILNYPKRNQAESLIYLSGNAIKLKIID</sequence>
<dbReference type="AlphaFoldDB" id="A0A6G3MJC8"/>
<dbReference type="InterPro" id="IPR057815">
    <property type="entry name" value="C2CD5_C"/>
</dbReference>
<dbReference type="PANTHER" id="PTHR37412:SF2">
    <property type="entry name" value="C2 DOMAIN-CONTAINING PROTEIN 5"/>
    <property type="match status" value="1"/>
</dbReference>
<dbReference type="GO" id="GO:0090314">
    <property type="term" value="P:positive regulation of protein targeting to membrane"/>
    <property type="evidence" value="ECO:0007669"/>
    <property type="project" value="TreeGrafter"/>
</dbReference>
<dbReference type="InterPro" id="IPR038983">
    <property type="entry name" value="C2CD5"/>
</dbReference>
<dbReference type="GO" id="GO:0065002">
    <property type="term" value="P:intracellular protein transmembrane transport"/>
    <property type="evidence" value="ECO:0007669"/>
    <property type="project" value="TreeGrafter"/>
</dbReference>
<protein>
    <submittedName>
        <fullName evidence="2">C2 domain-containing protein 5 (Trinotate prediction)</fullName>
    </submittedName>
</protein>
<dbReference type="Pfam" id="PF23128">
    <property type="entry name" value="YbjQ_4"/>
    <property type="match status" value="1"/>
</dbReference>
<dbReference type="GO" id="GO:0005886">
    <property type="term" value="C:plasma membrane"/>
    <property type="evidence" value="ECO:0007669"/>
    <property type="project" value="TreeGrafter"/>
</dbReference>
<name>A0A6G3MJC8_HENSL</name>
<dbReference type="GO" id="GO:0005509">
    <property type="term" value="F:calcium ion binding"/>
    <property type="evidence" value="ECO:0007669"/>
    <property type="project" value="TreeGrafter"/>
</dbReference>
<dbReference type="GO" id="GO:0031340">
    <property type="term" value="P:positive regulation of vesicle fusion"/>
    <property type="evidence" value="ECO:0007669"/>
    <property type="project" value="TreeGrafter"/>
</dbReference>
<evidence type="ECO:0000259" key="1">
    <source>
        <dbReference type="Pfam" id="PF23128"/>
    </source>
</evidence>
<evidence type="ECO:0000313" key="2">
    <source>
        <dbReference type="EMBL" id="NDJ94117.1"/>
    </source>
</evidence>
<dbReference type="EMBL" id="GHBP01006615">
    <property type="protein sequence ID" value="NDJ94117.1"/>
    <property type="molecule type" value="Transcribed_RNA"/>
</dbReference>
<accession>A0A6G3MJC8</accession>